<dbReference type="SUPFAM" id="SSF48452">
    <property type="entry name" value="TPR-like"/>
    <property type="match status" value="1"/>
</dbReference>
<dbReference type="PANTHER" id="PTHR12788:SF10">
    <property type="entry name" value="PROTEIN-TYROSINE SULFOTRANSFERASE"/>
    <property type="match status" value="1"/>
</dbReference>
<dbReference type="InterPro" id="IPR027417">
    <property type="entry name" value="P-loop_NTPase"/>
</dbReference>
<protein>
    <submittedName>
        <fullName evidence="3">Sulfotransferase</fullName>
    </submittedName>
</protein>
<dbReference type="InterPro" id="IPR019734">
    <property type="entry name" value="TPR_rpt"/>
</dbReference>
<feature type="repeat" description="TPR" evidence="2">
    <location>
        <begin position="71"/>
        <end position="104"/>
    </location>
</feature>
<comment type="caution">
    <text evidence="3">The sequence shown here is derived from an EMBL/GenBank/DDBJ whole genome shotgun (WGS) entry which is preliminary data.</text>
</comment>
<dbReference type="AlphaFoldDB" id="A0A918DI10"/>
<dbReference type="EMBL" id="BMLS01000001">
    <property type="protein sequence ID" value="GGO65237.1"/>
    <property type="molecule type" value="Genomic_DNA"/>
</dbReference>
<accession>A0A918DI10</accession>
<reference evidence="3" key="1">
    <citation type="journal article" date="2014" name="Int. J. Syst. Evol. Microbiol.">
        <title>Complete genome sequence of Corynebacterium casei LMG S-19264T (=DSM 44701T), isolated from a smear-ripened cheese.</title>
        <authorList>
            <consortium name="US DOE Joint Genome Institute (JGI-PGF)"/>
            <person name="Walter F."/>
            <person name="Albersmeier A."/>
            <person name="Kalinowski J."/>
            <person name="Ruckert C."/>
        </authorList>
    </citation>
    <scope>NUCLEOTIDE SEQUENCE</scope>
    <source>
        <strain evidence="3">CGMCC 1.7086</strain>
    </source>
</reference>
<name>A0A918DI10_9ALTE</name>
<dbReference type="PROSITE" id="PS50293">
    <property type="entry name" value="TPR_REGION"/>
    <property type="match status" value="1"/>
</dbReference>
<dbReference type="InterPro" id="IPR026634">
    <property type="entry name" value="TPST-like"/>
</dbReference>
<dbReference type="SMART" id="SM00028">
    <property type="entry name" value="TPR"/>
    <property type="match status" value="3"/>
</dbReference>
<dbReference type="Proteomes" id="UP000606935">
    <property type="component" value="Unassembled WGS sequence"/>
</dbReference>
<dbReference type="Pfam" id="PF14559">
    <property type="entry name" value="TPR_19"/>
    <property type="match status" value="1"/>
</dbReference>
<dbReference type="Gene3D" id="1.25.40.10">
    <property type="entry name" value="Tetratricopeptide repeat domain"/>
    <property type="match status" value="1"/>
</dbReference>
<evidence type="ECO:0000256" key="1">
    <source>
        <dbReference type="ARBA" id="ARBA00022679"/>
    </source>
</evidence>
<dbReference type="PANTHER" id="PTHR12788">
    <property type="entry name" value="PROTEIN-TYROSINE SULFOTRANSFERASE 2"/>
    <property type="match status" value="1"/>
</dbReference>
<proteinExistence type="predicted"/>
<evidence type="ECO:0000313" key="4">
    <source>
        <dbReference type="Proteomes" id="UP000606935"/>
    </source>
</evidence>
<dbReference type="InterPro" id="IPR011990">
    <property type="entry name" value="TPR-like_helical_dom_sf"/>
</dbReference>
<gene>
    <name evidence="3" type="ORF">GCM10010982_06550</name>
</gene>
<dbReference type="Pfam" id="PF13469">
    <property type="entry name" value="Sulfotransfer_3"/>
    <property type="match status" value="1"/>
</dbReference>
<dbReference type="Gene3D" id="3.40.50.300">
    <property type="entry name" value="P-loop containing nucleotide triphosphate hydrolases"/>
    <property type="match status" value="1"/>
</dbReference>
<keyword evidence="2" id="KW-0802">TPR repeat</keyword>
<keyword evidence="1" id="KW-0808">Transferase</keyword>
<organism evidence="3 4">
    <name type="scientific">Bowmanella pacifica</name>
    <dbReference type="NCBI Taxonomy" id="502051"/>
    <lineage>
        <taxon>Bacteria</taxon>
        <taxon>Pseudomonadati</taxon>
        <taxon>Pseudomonadota</taxon>
        <taxon>Gammaproteobacteria</taxon>
        <taxon>Alteromonadales</taxon>
        <taxon>Alteromonadaceae</taxon>
        <taxon>Bowmanella</taxon>
    </lineage>
</organism>
<evidence type="ECO:0000313" key="3">
    <source>
        <dbReference type="EMBL" id="GGO65237.1"/>
    </source>
</evidence>
<evidence type="ECO:0000256" key="2">
    <source>
        <dbReference type="PROSITE-ProRule" id="PRU00339"/>
    </source>
</evidence>
<feature type="repeat" description="TPR" evidence="2">
    <location>
        <begin position="37"/>
        <end position="70"/>
    </location>
</feature>
<keyword evidence="4" id="KW-1185">Reference proteome</keyword>
<dbReference type="SUPFAM" id="SSF52540">
    <property type="entry name" value="P-loop containing nucleoside triphosphate hydrolases"/>
    <property type="match status" value="1"/>
</dbReference>
<sequence length="454" mass="51568">MDLHQQLNRIKKLLGNNQLTLATAEALRLASILPDQARWHSELGLVFNQLKHYDQAMGLFERAVQLAPDAADHHYNLATVQRFVGRIDQAQHSLQKALALNPQDHEAWHLLAQLNTQTLADNHIPQLRHALQQAQHPTAKVSLQFALAKELDDLGDYEASFQALQEGAQLRRQHMDYQVEGDLQVMQAIAKAYPAERFAEPKGCMQPDPIFVIGMPRTGTTLVERMLSAHCQVHSCGEINNFALSMLAEVSAQGLSCQDRLSLIAQSAELDFARVGQTYLDSLKPLRGTEPRVIDKLPFNYLYAGLIHLALPNAKIIEVRRNPMDTCFAVYKQLFQNAYPFSYQQDELAAYFIGYRQLMTHWHQVMPGVIYTLDYEALVQAPRAELKKLLAYCELDWQDECLAFEHNRQASTTASANQVRQPLYTSSLGKWRHYQRHLQPMLSRLQAAGIEPIL</sequence>
<dbReference type="PROSITE" id="PS50005">
    <property type="entry name" value="TPR"/>
    <property type="match status" value="2"/>
</dbReference>
<reference evidence="3" key="2">
    <citation type="submission" date="2020-09" db="EMBL/GenBank/DDBJ databases">
        <authorList>
            <person name="Sun Q."/>
            <person name="Zhou Y."/>
        </authorList>
    </citation>
    <scope>NUCLEOTIDE SEQUENCE</scope>
    <source>
        <strain evidence="3">CGMCC 1.7086</strain>
    </source>
</reference>
<dbReference type="GO" id="GO:0008476">
    <property type="term" value="F:protein-tyrosine sulfotransferase activity"/>
    <property type="evidence" value="ECO:0007669"/>
    <property type="project" value="InterPro"/>
</dbReference>
<dbReference type="RefSeq" id="WP_188690229.1">
    <property type="nucleotide sequence ID" value="NZ_BMLS01000001.1"/>
</dbReference>